<dbReference type="Proteomes" id="UP000005845">
    <property type="component" value="Unassembled WGS sequence"/>
</dbReference>
<dbReference type="CDD" id="cd08899">
    <property type="entry name" value="SRPBCC_CalC_Aha1-like_6"/>
    <property type="match status" value="1"/>
</dbReference>
<dbReference type="EMBL" id="BAFC01000034">
    <property type="protein sequence ID" value="GAB38225.1"/>
    <property type="molecule type" value="Genomic_DNA"/>
</dbReference>
<gene>
    <name evidence="3" type="ORF">GOSPT_034_00930</name>
</gene>
<dbReference type="RefSeq" id="WP_005203746.1">
    <property type="nucleotide sequence ID" value="NZ_BAFC01000034.1"/>
</dbReference>
<dbReference type="eggNOG" id="COG3832">
    <property type="taxonomic scope" value="Bacteria"/>
</dbReference>
<dbReference type="Pfam" id="PF08327">
    <property type="entry name" value="AHSA1"/>
    <property type="match status" value="1"/>
</dbReference>
<proteinExistence type="inferred from homology"/>
<reference evidence="3 4" key="1">
    <citation type="submission" date="2012-02" db="EMBL/GenBank/DDBJ databases">
        <title>Whole genome shotgun sequence of Gordonia sputi NBRC 100414.</title>
        <authorList>
            <person name="Yoshida I."/>
            <person name="Hosoyama A."/>
            <person name="Tsuchikane K."/>
            <person name="Katsumata H."/>
            <person name="Yamazaki S."/>
            <person name="Fujita N."/>
        </authorList>
    </citation>
    <scope>NUCLEOTIDE SEQUENCE [LARGE SCALE GENOMIC DNA]</scope>
    <source>
        <strain evidence="3 4">NBRC 100414</strain>
    </source>
</reference>
<protein>
    <recommendedName>
        <fullName evidence="2">Activator of Hsp90 ATPase homologue 1/2-like C-terminal domain-containing protein</fullName>
    </recommendedName>
</protein>
<evidence type="ECO:0000313" key="4">
    <source>
        <dbReference type="Proteomes" id="UP000005845"/>
    </source>
</evidence>
<accession>H5TXL7</accession>
<organism evidence="3 4">
    <name type="scientific">Gordonia sputi NBRC 100414</name>
    <dbReference type="NCBI Taxonomy" id="1089453"/>
    <lineage>
        <taxon>Bacteria</taxon>
        <taxon>Bacillati</taxon>
        <taxon>Actinomycetota</taxon>
        <taxon>Actinomycetes</taxon>
        <taxon>Mycobacteriales</taxon>
        <taxon>Gordoniaceae</taxon>
        <taxon>Gordonia</taxon>
    </lineage>
</organism>
<dbReference type="SUPFAM" id="SSF55961">
    <property type="entry name" value="Bet v1-like"/>
    <property type="match status" value="1"/>
</dbReference>
<dbReference type="InterPro" id="IPR013538">
    <property type="entry name" value="ASHA1/2-like_C"/>
</dbReference>
<dbReference type="InterPro" id="IPR023393">
    <property type="entry name" value="START-like_dom_sf"/>
</dbReference>
<evidence type="ECO:0000259" key="2">
    <source>
        <dbReference type="Pfam" id="PF08327"/>
    </source>
</evidence>
<keyword evidence="4" id="KW-1185">Reference proteome</keyword>
<feature type="domain" description="Activator of Hsp90 ATPase homologue 1/2-like C-terminal" evidence="2">
    <location>
        <begin position="26"/>
        <end position="140"/>
    </location>
</feature>
<comment type="similarity">
    <text evidence="1">Belongs to the AHA1 family.</text>
</comment>
<evidence type="ECO:0000313" key="3">
    <source>
        <dbReference type="EMBL" id="GAB38225.1"/>
    </source>
</evidence>
<dbReference type="AlphaFoldDB" id="H5TXL7"/>
<sequence>MIPEPTGRYRKLSERNVIEFEREFRASIEDVWAAVTESDRLGRWFGTYTGDPESGRVELVMTAEGDDVASTPWNIVECTPPRILQVVSEDEGLVWDLRVELSEVDGLTTLVMRQIFDDTGSVETVGPGWEYYLDRLVAVVVGAGVEDIDFDDYYPAQAEHYRRIAEQMTDAD</sequence>
<comment type="caution">
    <text evidence="3">The sequence shown here is derived from an EMBL/GenBank/DDBJ whole genome shotgun (WGS) entry which is preliminary data.</text>
</comment>
<name>H5TXL7_9ACTN</name>
<dbReference type="Gene3D" id="3.30.530.20">
    <property type="match status" value="1"/>
</dbReference>
<evidence type="ECO:0000256" key="1">
    <source>
        <dbReference type="ARBA" id="ARBA00006817"/>
    </source>
</evidence>